<feature type="domain" description="Tyrosine specific protein phosphatases" evidence="2">
    <location>
        <begin position="169"/>
        <end position="205"/>
    </location>
</feature>
<dbReference type="InterPro" id="IPR029021">
    <property type="entry name" value="Prot-tyrosine_phosphatase-like"/>
</dbReference>
<dbReference type="EMBL" id="VFPA01000007">
    <property type="protein sequence ID" value="TQM02194.1"/>
    <property type="molecule type" value="Genomic_DNA"/>
</dbReference>
<comment type="similarity">
    <text evidence="1">Belongs to the protein-tyrosine phosphatase family.</text>
</comment>
<evidence type="ECO:0000313" key="3">
    <source>
        <dbReference type="EMBL" id="TQM02194.1"/>
    </source>
</evidence>
<evidence type="ECO:0000256" key="1">
    <source>
        <dbReference type="ARBA" id="ARBA00009580"/>
    </source>
</evidence>
<dbReference type="InterPro" id="IPR026893">
    <property type="entry name" value="Tyr/Ser_Pase_IphP-type"/>
</dbReference>
<keyword evidence="4" id="KW-1185">Reference proteome</keyword>
<accession>A0A543CYL6</accession>
<dbReference type="Proteomes" id="UP000315677">
    <property type="component" value="Unassembled WGS sequence"/>
</dbReference>
<dbReference type="PROSITE" id="PS50056">
    <property type="entry name" value="TYR_PHOSPHATASE_2"/>
    <property type="match status" value="1"/>
</dbReference>
<dbReference type="GO" id="GO:0004721">
    <property type="term" value="F:phosphoprotein phosphatase activity"/>
    <property type="evidence" value="ECO:0007669"/>
    <property type="project" value="InterPro"/>
</dbReference>
<dbReference type="InterPro" id="IPR016130">
    <property type="entry name" value="Tyr_Pase_AS"/>
</dbReference>
<evidence type="ECO:0000259" key="2">
    <source>
        <dbReference type="PROSITE" id="PS50056"/>
    </source>
</evidence>
<name>A0A543CYL6_9PSEU</name>
<sequence length="297" mass="31616">MHSDGTGHRMIGCFGRSTLPVRADPRYARVWRVPLWRPGPLMGEGGGVAAPVERWLALEGLDNVRDVGGLPMRDGGTTRSGVLLRSGSLRHCTPADVTHLVDEFGLRLVLDLRTQREIDADGGPTALARAGVETLALSFIPEEGRELPESDDVDPLVHNYLGYLRDRADNVVTAVRRLAAADAGPTLVHCAAGKDRTGVLVALVLDAVGVERDAVVADYALSAEQVEALFRRWTAASGEPMPEDLTPHLPRAEAMAVVLAHLDAEYGTNGAGGSAGWLLAHGLDEGSLAHLRARLSA</sequence>
<dbReference type="Pfam" id="PF13350">
    <property type="entry name" value="Y_phosphatase3"/>
    <property type="match status" value="1"/>
</dbReference>
<dbReference type="PANTHER" id="PTHR31126:SF1">
    <property type="entry name" value="TYROSINE SPECIFIC PROTEIN PHOSPHATASES DOMAIN-CONTAINING PROTEIN"/>
    <property type="match status" value="1"/>
</dbReference>
<dbReference type="PANTHER" id="PTHR31126">
    <property type="entry name" value="TYROSINE-PROTEIN PHOSPHATASE"/>
    <property type="match status" value="1"/>
</dbReference>
<dbReference type="Gene3D" id="3.90.190.10">
    <property type="entry name" value="Protein tyrosine phosphatase superfamily"/>
    <property type="match status" value="1"/>
</dbReference>
<dbReference type="AlphaFoldDB" id="A0A543CYL6"/>
<organism evidence="3 4">
    <name type="scientific">Pseudonocardia kunmingensis</name>
    <dbReference type="NCBI Taxonomy" id="630975"/>
    <lineage>
        <taxon>Bacteria</taxon>
        <taxon>Bacillati</taxon>
        <taxon>Actinomycetota</taxon>
        <taxon>Actinomycetes</taxon>
        <taxon>Pseudonocardiales</taxon>
        <taxon>Pseudonocardiaceae</taxon>
        <taxon>Pseudonocardia</taxon>
    </lineage>
</organism>
<dbReference type="PROSITE" id="PS00383">
    <property type="entry name" value="TYR_PHOSPHATASE_1"/>
    <property type="match status" value="1"/>
</dbReference>
<evidence type="ECO:0000313" key="4">
    <source>
        <dbReference type="Proteomes" id="UP000315677"/>
    </source>
</evidence>
<dbReference type="InterPro" id="IPR000387">
    <property type="entry name" value="Tyr_Pase_dom"/>
</dbReference>
<proteinExistence type="inferred from homology"/>
<reference evidence="3 4" key="1">
    <citation type="submission" date="2019-06" db="EMBL/GenBank/DDBJ databases">
        <title>Sequencing the genomes of 1000 actinobacteria strains.</title>
        <authorList>
            <person name="Klenk H.-P."/>
        </authorList>
    </citation>
    <scope>NUCLEOTIDE SEQUENCE [LARGE SCALE GENOMIC DNA]</scope>
    <source>
        <strain evidence="3 4">DSM 45301</strain>
    </source>
</reference>
<gene>
    <name evidence="3" type="ORF">FB558_8059</name>
</gene>
<protein>
    <submittedName>
        <fullName evidence="3">Protein tyrosine/serine phosphatase</fullName>
    </submittedName>
</protein>
<dbReference type="SUPFAM" id="SSF52799">
    <property type="entry name" value="(Phosphotyrosine protein) phosphatases II"/>
    <property type="match status" value="1"/>
</dbReference>
<comment type="caution">
    <text evidence="3">The sequence shown here is derived from an EMBL/GenBank/DDBJ whole genome shotgun (WGS) entry which is preliminary data.</text>
</comment>